<reference evidence="1" key="2">
    <citation type="submission" date="2020-09" db="EMBL/GenBank/DDBJ databases">
        <authorList>
            <person name="Sun Q."/>
            <person name="Zhou Y."/>
        </authorList>
    </citation>
    <scope>NUCLEOTIDE SEQUENCE</scope>
    <source>
        <strain evidence="1">CGMCC 1.15343</strain>
    </source>
</reference>
<dbReference type="SUPFAM" id="SSF56059">
    <property type="entry name" value="Glutathione synthetase ATP-binding domain-like"/>
    <property type="match status" value="1"/>
</dbReference>
<dbReference type="AlphaFoldDB" id="A0A916XE16"/>
<evidence type="ECO:0000313" key="2">
    <source>
        <dbReference type="Proteomes" id="UP000651668"/>
    </source>
</evidence>
<dbReference type="InterPro" id="IPR029465">
    <property type="entry name" value="ATPgrasp_TupA"/>
</dbReference>
<comment type="caution">
    <text evidence="1">The sequence shown here is derived from an EMBL/GenBank/DDBJ whole genome shotgun (WGS) entry which is preliminary data.</text>
</comment>
<evidence type="ECO:0008006" key="3">
    <source>
        <dbReference type="Google" id="ProtNLM"/>
    </source>
</evidence>
<organism evidence="1 2">
    <name type="scientific">Pedobacter quisquiliarum</name>
    <dbReference type="NCBI Taxonomy" id="1834438"/>
    <lineage>
        <taxon>Bacteria</taxon>
        <taxon>Pseudomonadati</taxon>
        <taxon>Bacteroidota</taxon>
        <taxon>Sphingobacteriia</taxon>
        <taxon>Sphingobacteriales</taxon>
        <taxon>Sphingobacteriaceae</taxon>
        <taxon>Pedobacter</taxon>
    </lineage>
</organism>
<evidence type="ECO:0000313" key="1">
    <source>
        <dbReference type="EMBL" id="GGC64820.1"/>
    </source>
</evidence>
<keyword evidence="2" id="KW-1185">Reference proteome</keyword>
<proteinExistence type="predicted"/>
<dbReference type="Proteomes" id="UP000651668">
    <property type="component" value="Unassembled WGS sequence"/>
</dbReference>
<dbReference type="Gene3D" id="3.30.470.20">
    <property type="entry name" value="ATP-grasp fold, B domain"/>
    <property type="match status" value="1"/>
</dbReference>
<gene>
    <name evidence="1" type="ORF">GCM10011387_18060</name>
</gene>
<dbReference type="EMBL" id="BMIL01000005">
    <property type="protein sequence ID" value="GGC64820.1"/>
    <property type="molecule type" value="Genomic_DNA"/>
</dbReference>
<sequence>MLEDATLAHWQDVPHWQRKLSNKNNARLFAKAQGCQVADLYWKGRDLNELDIHSLPSQYVIRPTIGHGSKGVYIMDDGLNHFDQQRYTPDQILERLQMSLDKNPDLEFLFEEFVQTEDGRFTIPNDFKFLCFNGVVASIVVIDRLSPKVGYSYFYDEQWNKMKRLHHLYPGRDEPAKPACFDDMLEQAKTLSKAYGIFVRIDFFATSKGAVFCEFTPTPAKGRGFTGYGKKFLLKHWDLHCPGMI</sequence>
<dbReference type="Pfam" id="PF14305">
    <property type="entry name" value="ATPgrasp_TupA"/>
    <property type="match status" value="1"/>
</dbReference>
<accession>A0A916XE16</accession>
<protein>
    <recommendedName>
        <fullName evidence="3">TupA-like ATPgrasp</fullName>
    </recommendedName>
</protein>
<reference evidence="1" key="1">
    <citation type="journal article" date="2014" name="Int. J. Syst. Evol. Microbiol.">
        <title>Complete genome sequence of Corynebacterium casei LMG S-19264T (=DSM 44701T), isolated from a smear-ripened cheese.</title>
        <authorList>
            <consortium name="US DOE Joint Genome Institute (JGI-PGF)"/>
            <person name="Walter F."/>
            <person name="Albersmeier A."/>
            <person name="Kalinowski J."/>
            <person name="Ruckert C."/>
        </authorList>
    </citation>
    <scope>NUCLEOTIDE SEQUENCE</scope>
    <source>
        <strain evidence="1">CGMCC 1.15343</strain>
    </source>
</reference>
<name>A0A916XE16_9SPHI</name>